<accession>A0A8X6KVU0</accession>
<proteinExistence type="predicted"/>
<reference evidence="1" key="1">
    <citation type="submission" date="2020-07" db="EMBL/GenBank/DDBJ databases">
        <title>Multicomponent nature underlies the extraordinary mechanical properties of spider dragline silk.</title>
        <authorList>
            <person name="Kono N."/>
            <person name="Nakamura H."/>
            <person name="Mori M."/>
            <person name="Yoshida Y."/>
            <person name="Ohtoshi R."/>
            <person name="Malay A.D."/>
            <person name="Moran D.A.P."/>
            <person name="Tomita M."/>
            <person name="Numata K."/>
            <person name="Arakawa K."/>
        </authorList>
    </citation>
    <scope>NUCLEOTIDE SEQUENCE</scope>
</reference>
<keyword evidence="2" id="KW-1185">Reference proteome</keyword>
<organism evidence="1 2">
    <name type="scientific">Trichonephila clavata</name>
    <name type="common">Joro spider</name>
    <name type="synonym">Nephila clavata</name>
    <dbReference type="NCBI Taxonomy" id="2740835"/>
    <lineage>
        <taxon>Eukaryota</taxon>
        <taxon>Metazoa</taxon>
        <taxon>Ecdysozoa</taxon>
        <taxon>Arthropoda</taxon>
        <taxon>Chelicerata</taxon>
        <taxon>Arachnida</taxon>
        <taxon>Araneae</taxon>
        <taxon>Araneomorphae</taxon>
        <taxon>Entelegynae</taxon>
        <taxon>Araneoidea</taxon>
        <taxon>Nephilidae</taxon>
        <taxon>Trichonephila</taxon>
    </lineage>
</organism>
<evidence type="ECO:0000313" key="1">
    <source>
        <dbReference type="EMBL" id="GFQ85981.1"/>
    </source>
</evidence>
<name>A0A8X6KVU0_TRICU</name>
<evidence type="ECO:0000313" key="2">
    <source>
        <dbReference type="Proteomes" id="UP000887116"/>
    </source>
</evidence>
<comment type="caution">
    <text evidence="1">The sequence shown here is derived from an EMBL/GenBank/DDBJ whole genome shotgun (WGS) entry which is preliminary data.</text>
</comment>
<dbReference type="EMBL" id="BMAO01023004">
    <property type="protein sequence ID" value="GFQ85981.1"/>
    <property type="molecule type" value="Genomic_DNA"/>
</dbReference>
<dbReference type="Proteomes" id="UP000887116">
    <property type="component" value="Unassembled WGS sequence"/>
</dbReference>
<dbReference type="AlphaFoldDB" id="A0A8X6KVU0"/>
<protein>
    <submittedName>
        <fullName evidence="1">Uncharacterized protein</fullName>
    </submittedName>
</protein>
<sequence>MFIRQAHITPVENSEQTLYHRPYVLMNAGWSYCDPSAGICGGVRNVRFARHDITGLEDSNPPTFVLCMRDGLTATVRGDGLTATRPTGICGGVRNVRFAKARHSPDFGRILNRRPYVLMHAGWSYRNPFAWHMRWGSVMFVPPRQDIHRPVEESRTELCIH</sequence>
<gene>
    <name evidence="1" type="ORF">TNCT_366721</name>
</gene>